<dbReference type="GO" id="GO:0060320">
    <property type="term" value="P:rejection of self pollen"/>
    <property type="evidence" value="ECO:0007669"/>
    <property type="project" value="UniProtKB-KW"/>
</dbReference>
<evidence type="ECO:0000256" key="3">
    <source>
        <dbReference type="ARBA" id="ARBA00022471"/>
    </source>
</evidence>
<dbReference type="EMBL" id="JAEFBK010000009">
    <property type="protein sequence ID" value="KAG7567630.1"/>
    <property type="molecule type" value="Genomic_DNA"/>
</dbReference>
<dbReference type="Pfam" id="PF05938">
    <property type="entry name" value="Self-incomp_S1"/>
    <property type="match status" value="1"/>
</dbReference>
<organism evidence="7 8">
    <name type="scientific">Arabidopsis thaliana x Arabidopsis arenosa</name>
    <dbReference type="NCBI Taxonomy" id="1240361"/>
    <lineage>
        <taxon>Eukaryota</taxon>
        <taxon>Viridiplantae</taxon>
        <taxon>Streptophyta</taxon>
        <taxon>Embryophyta</taxon>
        <taxon>Tracheophyta</taxon>
        <taxon>Spermatophyta</taxon>
        <taxon>Magnoliopsida</taxon>
        <taxon>eudicotyledons</taxon>
        <taxon>Gunneridae</taxon>
        <taxon>Pentapetalae</taxon>
        <taxon>rosids</taxon>
        <taxon>malvids</taxon>
        <taxon>Brassicales</taxon>
        <taxon>Brassicaceae</taxon>
        <taxon>Camelineae</taxon>
        <taxon>Arabidopsis</taxon>
    </lineage>
</organism>
<dbReference type="PANTHER" id="PTHR31232">
    <property type="match status" value="1"/>
</dbReference>
<dbReference type="PANTHER" id="PTHR31232:SF168">
    <property type="entry name" value="S-PROTEIN HOMOLOG 24-RELATED"/>
    <property type="match status" value="1"/>
</dbReference>
<keyword evidence="3 6" id="KW-0713">Self-incompatibility</keyword>
<dbReference type="AlphaFoldDB" id="A0A8T2A4T2"/>
<evidence type="ECO:0000313" key="8">
    <source>
        <dbReference type="Proteomes" id="UP000694240"/>
    </source>
</evidence>
<keyword evidence="4 6" id="KW-0964">Secreted</keyword>
<evidence type="ECO:0000256" key="5">
    <source>
        <dbReference type="ARBA" id="ARBA00022729"/>
    </source>
</evidence>
<evidence type="ECO:0000256" key="6">
    <source>
        <dbReference type="RuleBase" id="RU367044"/>
    </source>
</evidence>
<evidence type="ECO:0000256" key="1">
    <source>
        <dbReference type="ARBA" id="ARBA00004613"/>
    </source>
</evidence>
<keyword evidence="5" id="KW-0732">Signal</keyword>
<dbReference type="InterPro" id="IPR010264">
    <property type="entry name" value="Self-incomp_S1"/>
</dbReference>
<keyword evidence="8" id="KW-1185">Reference proteome</keyword>
<comment type="caution">
    <text evidence="7">The sequence shown here is derived from an EMBL/GenBank/DDBJ whole genome shotgun (WGS) entry which is preliminary data.</text>
</comment>
<reference evidence="7 8" key="1">
    <citation type="submission" date="2020-12" db="EMBL/GenBank/DDBJ databases">
        <title>Concerted genomic and epigenomic changes stabilize Arabidopsis allopolyploids.</title>
        <authorList>
            <person name="Chen Z."/>
        </authorList>
    </citation>
    <scope>NUCLEOTIDE SEQUENCE [LARGE SCALE GENOMIC DNA]</scope>
    <source>
        <strain evidence="7">Allo738</strain>
        <tissue evidence="7">Leaf</tissue>
    </source>
</reference>
<gene>
    <name evidence="7" type="ORF">ISN45_Aa04g004860</name>
</gene>
<comment type="subcellular location">
    <subcellularLocation>
        <location evidence="1 6">Secreted</location>
    </subcellularLocation>
</comment>
<comment type="similarity">
    <text evidence="2 6">Belongs to the plant self-incompatibility (S1) protein family.</text>
</comment>
<protein>
    <recommendedName>
        <fullName evidence="6">S-protein homolog</fullName>
    </recommendedName>
</protein>
<accession>A0A8T2A4T2</accession>
<sequence length="151" mass="17397">MINSSKGNLISIMSSKVTISIVVISFICSEALQQDRELISITGPLMTVSIQNENDYHLGVHCKSANKDFGFRLLKKGEIYEWKFHNNLTKTTLYFCGFHDGQIDKGIFDIYIALRDEERCKICTWKAVEDGIYGYSDKRPQPALLFYKWLK</sequence>
<evidence type="ECO:0000313" key="7">
    <source>
        <dbReference type="EMBL" id="KAG7567630.1"/>
    </source>
</evidence>
<name>A0A8T2A4T2_9BRAS</name>
<dbReference type="GO" id="GO:0005576">
    <property type="term" value="C:extracellular region"/>
    <property type="evidence" value="ECO:0007669"/>
    <property type="project" value="UniProtKB-SubCell"/>
</dbReference>
<evidence type="ECO:0000256" key="2">
    <source>
        <dbReference type="ARBA" id="ARBA00005581"/>
    </source>
</evidence>
<evidence type="ECO:0000256" key="4">
    <source>
        <dbReference type="ARBA" id="ARBA00022525"/>
    </source>
</evidence>
<proteinExistence type="inferred from homology"/>
<dbReference type="Proteomes" id="UP000694240">
    <property type="component" value="Chromosome 9"/>
</dbReference>